<feature type="domain" description="Methyltransferase" evidence="1">
    <location>
        <begin position="39"/>
        <end position="132"/>
    </location>
</feature>
<dbReference type="GO" id="GO:0008168">
    <property type="term" value="F:methyltransferase activity"/>
    <property type="evidence" value="ECO:0007669"/>
    <property type="project" value="UniProtKB-KW"/>
</dbReference>
<accession>A0A7M2Z0X6</accession>
<protein>
    <submittedName>
        <fullName evidence="2">Cyclopropane fatty acid synthase and related methyltransferase</fullName>
    </submittedName>
</protein>
<dbReference type="AlphaFoldDB" id="A0A7M2Z0X6"/>
<proteinExistence type="predicted"/>
<dbReference type="OrthoDB" id="474235at2"/>
<dbReference type="SUPFAM" id="SSF53335">
    <property type="entry name" value="S-adenosyl-L-methionine-dependent methyltransferases"/>
    <property type="match status" value="1"/>
</dbReference>
<evidence type="ECO:0000313" key="2">
    <source>
        <dbReference type="EMBL" id="RDI75675.1"/>
    </source>
</evidence>
<dbReference type="GO" id="GO:0032259">
    <property type="term" value="P:methylation"/>
    <property type="evidence" value="ECO:0007669"/>
    <property type="project" value="UniProtKB-KW"/>
</dbReference>
<name>A0A7M2Z0X6_9ACTN</name>
<keyword evidence="3" id="KW-1185">Reference proteome</keyword>
<reference evidence="2 3" key="1">
    <citation type="submission" date="2018-07" db="EMBL/GenBank/DDBJ databases">
        <title>High-quality-draft genome sequence of Gaiella occulta.</title>
        <authorList>
            <person name="Severino R."/>
            <person name="Froufe H.J.C."/>
            <person name="Rainey F.A."/>
            <person name="Barroso C."/>
            <person name="Albuquerque L."/>
            <person name="Lobo-Da-Cunha A."/>
            <person name="Da Costa M.S."/>
            <person name="Egas C."/>
        </authorList>
    </citation>
    <scope>NUCLEOTIDE SEQUENCE [LARGE SCALE GENOMIC DNA]</scope>
    <source>
        <strain evidence="2 3">F2-233</strain>
    </source>
</reference>
<dbReference type="InterPro" id="IPR041698">
    <property type="entry name" value="Methyltransf_25"/>
</dbReference>
<dbReference type="EMBL" id="QQZY01000001">
    <property type="protein sequence ID" value="RDI75675.1"/>
    <property type="molecule type" value="Genomic_DNA"/>
</dbReference>
<dbReference type="RefSeq" id="WP_114794576.1">
    <property type="nucleotide sequence ID" value="NZ_QQZY01000001.1"/>
</dbReference>
<sequence>MSEALRRLAHAGLVFDAPLSEARADALVSSLAIAPGRHVLDLGCGWGELLLRMLAAHPATTGTGVDSDRDALDRGRRQAARRGLHGRVEFVEGDCATFEDHGDVVLCVAAAHAWGGATPALRALRGIVDPGGLVLFGDGFWARPPGAVAREAVGELPVQAGLLRTAEQAGFRIVESSVSTQEEWDAFEAARRSGLEAAGDPEAVVHAAERRRRYEEGYRGALGFAWLVLAPA</sequence>
<dbReference type="Gene3D" id="3.40.50.150">
    <property type="entry name" value="Vaccinia Virus protein VP39"/>
    <property type="match status" value="1"/>
</dbReference>
<evidence type="ECO:0000259" key="1">
    <source>
        <dbReference type="Pfam" id="PF13649"/>
    </source>
</evidence>
<dbReference type="PANTHER" id="PTHR45128">
    <property type="entry name" value="METHYLTRANSFERASE TYPE 11"/>
    <property type="match status" value="1"/>
</dbReference>
<keyword evidence="2" id="KW-0489">Methyltransferase</keyword>
<reference evidence="3" key="2">
    <citation type="journal article" date="2019" name="MicrobiologyOpen">
        <title>High-quality draft genome sequence of Gaiella occulta isolated from a 150 meter deep mineral water borehole and comparison with the genome sequences of other deep-branching lineages of the phylum Actinobacteria.</title>
        <authorList>
            <person name="Severino R."/>
            <person name="Froufe H.J.C."/>
            <person name="Barroso C."/>
            <person name="Albuquerque L."/>
            <person name="Lobo-da-Cunha A."/>
            <person name="da Costa M.S."/>
            <person name="Egas C."/>
        </authorList>
    </citation>
    <scope>NUCLEOTIDE SEQUENCE [LARGE SCALE GENOMIC DNA]</scope>
    <source>
        <strain evidence="3">F2-233</strain>
    </source>
</reference>
<dbReference type="Proteomes" id="UP000254134">
    <property type="component" value="Unassembled WGS sequence"/>
</dbReference>
<dbReference type="Pfam" id="PF13649">
    <property type="entry name" value="Methyltransf_25"/>
    <property type="match status" value="1"/>
</dbReference>
<dbReference type="PANTHER" id="PTHR45128:SF1">
    <property type="entry name" value="S-ADENOSYLMETHIONINE-DEPENDENT METHYLTRANSFERASE RV2258C"/>
    <property type="match status" value="1"/>
</dbReference>
<dbReference type="CDD" id="cd02440">
    <property type="entry name" value="AdoMet_MTases"/>
    <property type="match status" value="1"/>
</dbReference>
<organism evidence="2 3">
    <name type="scientific">Gaiella occulta</name>
    <dbReference type="NCBI Taxonomy" id="1002870"/>
    <lineage>
        <taxon>Bacteria</taxon>
        <taxon>Bacillati</taxon>
        <taxon>Actinomycetota</taxon>
        <taxon>Thermoleophilia</taxon>
        <taxon>Gaiellales</taxon>
        <taxon>Gaiellaceae</taxon>
        <taxon>Gaiella</taxon>
    </lineage>
</organism>
<gene>
    <name evidence="2" type="ORF">Gocc_0094</name>
</gene>
<evidence type="ECO:0000313" key="3">
    <source>
        <dbReference type="Proteomes" id="UP000254134"/>
    </source>
</evidence>
<comment type="caution">
    <text evidence="2">The sequence shown here is derived from an EMBL/GenBank/DDBJ whole genome shotgun (WGS) entry which is preliminary data.</text>
</comment>
<dbReference type="InterPro" id="IPR053173">
    <property type="entry name" value="SAM-binding_MTase"/>
</dbReference>
<dbReference type="InterPro" id="IPR029063">
    <property type="entry name" value="SAM-dependent_MTases_sf"/>
</dbReference>
<keyword evidence="2" id="KW-0808">Transferase</keyword>